<dbReference type="Pfam" id="PF04685">
    <property type="entry name" value="DUF608"/>
    <property type="match status" value="1"/>
</dbReference>
<dbReference type="GO" id="GO:0008422">
    <property type="term" value="F:beta-glucosidase activity"/>
    <property type="evidence" value="ECO:0007669"/>
    <property type="project" value="TreeGrafter"/>
</dbReference>
<proteinExistence type="predicted"/>
<protein>
    <submittedName>
        <fullName evidence="5">NLGase</fullName>
    </submittedName>
</protein>
<evidence type="ECO:0000259" key="2">
    <source>
        <dbReference type="Pfam" id="PF12215"/>
    </source>
</evidence>
<dbReference type="Pfam" id="PF12215">
    <property type="entry name" value="Glyco_hydr_116N"/>
    <property type="match status" value="1"/>
</dbReference>
<keyword evidence="4" id="KW-1185">Reference proteome</keyword>
<feature type="domain" description="Glycosyl-hydrolase family 116 catalytic region" evidence="1">
    <location>
        <begin position="605"/>
        <end position="982"/>
    </location>
</feature>
<evidence type="ECO:0000313" key="4">
    <source>
        <dbReference type="Proteomes" id="UP000282613"/>
    </source>
</evidence>
<dbReference type="GO" id="GO:0005975">
    <property type="term" value="P:carbohydrate metabolic process"/>
    <property type="evidence" value="ECO:0007669"/>
    <property type="project" value="InterPro"/>
</dbReference>
<accession>A0A158R880</accession>
<dbReference type="SUPFAM" id="SSF48208">
    <property type="entry name" value="Six-hairpin glycosidases"/>
    <property type="match status" value="1"/>
</dbReference>
<dbReference type="InterPro" id="IPR008928">
    <property type="entry name" value="6-hairpin_glycosidase_sf"/>
</dbReference>
<feature type="domain" description="Glycosyl-hydrolase family 116 N-terminal" evidence="2">
    <location>
        <begin position="104"/>
        <end position="475"/>
    </location>
</feature>
<dbReference type="OrthoDB" id="730489at2759"/>
<dbReference type="Proteomes" id="UP000282613">
    <property type="component" value="Unassembled WGS sequence"/>
</dbReference>
<dbReference type="PANTHER" id="PTHR12654">
    <property type="entry name" value="BILE ACID BETA-GLUCOSIDASE-RELATED"/>
    <property type="match status" value="1"/>
</dbReference>
<name>A0A158R880_TAEAS</name>
<dbReference type="InterPro" id="IPR012341">
    <property type="entry name" value="6hp_glycosidase-like_sf"/>
</dbReference>
<dbReference type="PANTHER" id="PTHR12654:SF0">
    <property type="entry name" value="NON-LYSOSOMAL GLUCOSYLCERAMIDASE"/>
    <property type="match status" value="1"/>
</dbReference>
<reference evidence="3 4" key="2">
    <citation type="submission" date="2018-11" db="EMBL/GenBank/DDBJ databases">
        <authorList>
            <consortium name="Pathogen Informatics"/>
        </authorList>
    </citation>
    <scope>NUCLEOTIDE SEQUENCE [LARGE SCALE GENOMIC DNA]</scope>
</reference>
<dbReference type="InterPro" id="IPR024462">
    <property type="entry name" value="GH116_N"/>
</dbReference>
<evidence type="ECO:0000259" key="1">
    <source>
        <dbReference type="Pfam" id="PF04685"/>
    </source>
</evidence>
<evidence type="ECO:0000313" key="3">
    <source>
        <dbReference type="EMBL" id="VDK34322.1"/>
    </source>
</evidence>
<organism evidence="5">
    <name type="scientific">Taenia asiatica</name>
    <name type="common">Asian tapeworm</name>
    <dbReference type="NCBI Taxonomy" id="60517"/>
    <lineage>
        <taxon>Eukaryota</taxon>
        <taxon>Metazoa</taxon>
        <taxon>Spiralia</taxon>
        <taxon>Lophotrochozoa</taxon>
        <taxon>Platyhelminthes</taxon>
        <taxon>Cestoda</taxon>
        <taxon>Eucestoda</taxon>
        <taxon>Cyclophyllidea</taxon>
        <taxon>Taeniidae</taxon>
        <taxon>Taenia</taxon>
    </lineage>
</organism>
<evidence type="ECO:0000313" key="5">
    <source>
        <dbReference type="WBParaSite" id="TASK_0000498801-mRNA-1"/>
    </source>
</evidence>
<dbReference type="InterPro" id="IPR006775">
    <property type="entry name" value="GH116_catalytic"/>
</dbReference>
<dbReference type="Gene3D" id="1.50.10.10">
    <property type="match status" value="1"/>
</dbReference>
<dbReference type="AlphaFoldDB" id="A0A158R880"/>
<gene>
    <name evidence="3" type="ORF">TASK_LOCUS4989</name>
</gene>
<sequence length="1003" mass="112547">MSACAVSYAEKSGLLPIYGWKKRFDESLSNNAGPNKPRLGILMANLLDLSRCFAGFSAFALFCIWRLVEYFRYITEVQIPTEYRKKRLPPIDILNPLTVSPTYGVPLGGIGCGTIGRGYKGEFCRSSLIPGRFNYDVGAADQFILTLWKNGNCVYHRVLSTSGPAKAVEGLHSWKWSMSPHVGNFTGLYPRSWTVYEFPELKLLLICKQVSPVIPDNYKDSCLPIGVFHWTALNFDPESDIKVSITMTWRGPRTPKRSPPPKVGTAGTVCAEIGRPRNHRDDEFTFPFDDSDNQLCGCLLETLIDDMPCCFGVASKSTDKVEVSRCAGFNFGGKGSGSSKHKTTGEELCRSPWGITTHSMASAHSAISATKLWTDLGQEGHLASENTGYYVEGRDKNHPLIGIAVCASFKVVAAAGGKDDVVPGQEACDFFLTWHMPRVHFRSALVAYRRRYVRWFSEDIIRGASELLVYASHRAHFWDEAIESWQSPILEDSHYPTWYKSALFNELYYISDGGTVWLDPLPGEESAGVIAGGDVSVTNSGDAVAGGVDELCSPLENVRRRNHTVHCRRPTYYAAKTFANDDSAPIGPAEIELIRARVQVGNEMGLFAYLEGHEYRMYNTYDVHFSASWALLKLWPKLQLAVNYDLADMAASEDRSPMKPLFKSTHDENRILNCALSVPHDCGDPEDEPWYRVNAYTIRATDEWKDLNPKFVLMAWRDWKVTADDNYLFYMLQLVVAIMESCLEKWDKDEDGIIENANFPDQTYDMWKAVGLGAYIGGIWLAALYATKDMISYVLSKERNPARRETLAGQEHKFGELLSKAKTSYYEKLWNGYVYRYDMHDSETNPTIMADQICGHWLLRACGAPADAILPENTILIAIDSVVSKNWRSVLDGEMGAINGVRKNGKIIPNIQAEEFWVGTNYCLASLLILEGMPINGFDLGGACFKTVYENLGLQYQTPEAYTMAKSYRSPAYMRPLSIWSIQHAVDMRHLFCNRSSPTRTAD</sequence>
<dbReference type="WBParaSite" id="TASK_0000498801-mRNA-1">
    <property type="protein sequence ID" value="TASK_0000498801-mRNA-1"/>
    <property type="gene ID" value="TASK_0000498801"/>
</dbReference>
<dbReference type="EMBL" id="UYRS01018384">
    <property type="protein sequence ID" value="VDK34322.1"/>
    <property type="molecule type" value="Genomic_DNA"/>
</dbReference>
<reference evidence="5" key="1">
    <citation type="submission" date="2016-04" db="UniProtKB">
        <authorList>
            <consortium name="WormBaseParasite"/>
        </authorList>
    </citation>
    <scope>IDENTIFICATION</scope>
</reference>
<dbReference type="InterPro" id="IPR052566">
    <property type="entry name" value="Non-lysos_glucosylceramidase"/>
</dbReference>
<dbReference type="STRING" id="60517.A0A158R880"/>